<dbReference type="PANTHER" id="PTHR24148:SF64">
    <property type="entry name" value="HETEROKARYON INCOMPATIBILITY DOMAIN-CONTAINING PROTEIN"/>
    <property type="match status" value="1"/>
</dbReference>
<name>A0AAJ0BT39_9PEZI</name>
<reference evidence="3" key="1">
    <citation type="submission" date="2023-06" db="EMBL/GenBank/DDBJ databases">
        <title>Genome-scale phylogeny and comparative genomics of the fungal order Sordariales.</title>
        <authorList>
            <consortium name="Lawrence Berkeley National Laboratory"/>
            <person name="Hensen N."/>
            <person name="Bonometti L."/>
            <person name="Westerberg I."/>
            <person name="Brannstrom I.O."/>
            <person name="Guillou S."/>
            <person name="Cros-Aarteil S."/>
            <person name="Calhoun S."/>
            <person name="Haridas S."/>
            <person name="Kuo A."/>
            <person name="Mondo S."/>
            <person name="Pangilinan J."/>
            <person name="Riley R."/>
            <person name="Labutti K."/>
            <person name="Andreopoulos B."/>
            <person name="Lipzen A."/>
            <person name="Chen C."/>
            <person name="Yanf M."/>
            <person name="Daum C."/>
            <person name="Ng V."/>
            <person name="Clum A."/>
            <person name="Steindorff A."/>
            <person name="Ohm R."/>
            <person name="Martin F."/>
            <person name="Silar P."/>
            <person name="Natvig D."/>
            <person name="Lalanne C."/>
            <person name="Gautier V."/>
            <person name="Ament-Velasquez S.L."/>
            <person name="Kruys A."/>
            <person name="Hutchinson M.I."/>
            <person name="Powell A.J."/>
            <person name="Barry K."/>
            <person name="Miller A.N."/>
            <person name="Grigoriev I.V."/>
            <person name="Debuchy R."/>
            <person name="Gladieux P."/>
            <person name="Thoren M.H."/>
            <person name="Johannesson H."/>
        </authorList>
    </citation>
    <scope>NUCLEOTIDE SEQUENCE</scope>
    <source>
        <strain evidence="3">8032-3</strain>
    </source>
</reference>
<dbReference type="Pfam" id="PF26639">
    <property type="entry name" value="Het-6_barrel"/>
    <property type="match status" value="1"/>
</dbReference>
<gene>
    <name evidence="3" type="ORF">QBC33DRAFT_551784</name>
</gene>
<dbReference type="AlphaFoldDB" id="A0AAJ0BT39"/>
<dbReference type="Pfam" id="PF06985">
    <property type="entry name" value="HET"/>
    <property type="match status" value="1"/>
</dbReference>
<protein>
    <submittedName>
        <fullName evidence="3">Heterokaryon incompatibility protein-domain-containing protein</fullName>
    </submittedName>
</protein>
<evidence type="ECO:0000256" key="1">
    <source>
        <dbReference type="SAM" id="MobiDB-lite"/>
    </source>
</evidence>
<sequence length="634" mass="71015">MEIDRQPSNRPPSTMDDKRPTSPVEYKYTPIQDVGSIRLLVLHPAPLPELPLEISLGEFPLGTGQQFGALSYTWATEGGDSALSERVQCEGAFIRVTTNCAAALRRLRQTQSVNVFWVDAICIDQSNDGEKSLQIPLMRQIYTQATVVGLWIGETSSTVDEETSRPLSELGMEFIHDFAVEIAERHNSGLNIREGVLYQEVVKDRKAYRERGIEAFTPRVRGLWGILHRNWWQRLWVVQELALSQSAVLMCGGKRENFDNLVTVIDAMVRIRPDQPVEELEYNATFLTATFHQFYMRDYIKRRRLQGGTGENRTPGIKALDILNATRNTRAADPRDKIYGILGFFGDPESDPENIFPRPDYTMTAAELYARVATAIITKTGTLDVLGSCNGFVRSTVPDLPSWAAAWNDTPLKYFSEDGFNASRNSSVVYQEQPEGSRLLRIKGKRVDSIAHASAPKDGVTTYTNQESVRIWRDWSDLAFSLHSYPTGEDMAHVLMHTLCWGANVNLKRLVPGELQENFDAWINILRGADSLEVVAKHIFVEDAASTYSYRASFLTWGRILCMTANSYLALVPVSVSAGDQIVIFSGGKVPFVLSPDGDKFKLVGPCYVHGIMDGEAFPIEEEGSDSLEWFTLC</sequence>
<evidence type="ECO:0000313" key="3">
    <source>
        <dbReference type="EMBL" id="KAK1762547.1"/>
    </source>
</evidence>
<dbReference type="EMBL" id="MU839036">
    <property type="protein sequence ID" value="KAK1762547.1"/>
    <property type="molecule type" value="Genomic_DNA"/>
</dbReference>
<dbReference type="InterPro" id="IPR010730">
    <property type="entry name" value="HET"/>
</dbReference>
<evidence type="ECO:0000259" key="2">
    <source>
        <dbReference type="Pfam" id="PF06985"/>
    </source>
</evidence>
<evidence type="ECO:0000313" key="4">
    <source>
        <dbReference type="Proteomes" id="UP001244011"/>
    </source>
</evidence>
<feature type="region of interest" description="Disordered" evidence="1">
    <location>
        <begin position="1"/>
        <end position="24"/>
    </location>
</feature>
<organism evidence="3 4">
    <name type="scientific">Phialemonium atrogriseum</name>
    <dbReference type="NCBI Taxonomy" id="1093897"/>
    <lineage>
        <taxon>Eukaryota</taxon>
        <taxon>Fungi</taxon>
        <taxon>Dikarya</taxon>
        <taxon>Ascomycota</taxon>
        <taxon>Pezizomycotina</taxon>
        <taxon>Sordariomycetes</taxon>
        <taxon>Sordariomycetidae</taxon>
        <taxon>Cephalothecales</taxon>
        <taxon>Cephalothecaceae</taxon>
        <taxon>Phialemonium</taxon>
    </lineage>
</organism>
<dbReference type="PANTHER" id="PTHR24148">
    <property type="entry name" value="ANKYRIN REPEAT DOMAIN-CONTAINING PROTEIN 39 HOMOLOG-RELATED"/>
    <property type="match status" value="1"/>
</dbReference>
<dbReference type="RefSeq" id="XP_060278760.1">
    <property type="nucleotide sequence ID" value="XM_060429228.1"/>
</dbReference>
<accession>A0AAJ0BT39</accession>
<dbReference type="Proteomes" id="UP001244011">
    <property type="component" value="Unassembled WGS sequence"/>
</dbReference>
<proteinExistence type="predicted"/>
<feature type="domain" description="Heterokaryon incompatibility" evidence="2">
    <location>
        <begin position="68"/>
        <end position="240"/>
    </location>
</feature>
<dbReference type="GeneID" id="85312415"/>
<keyword evidence="4" id="KW-1185">Reference proteome</keyword>
<comment type="caution">
    <text evidence="3">The sequence shown here is derived from an EMBL/GenBank/DDBJ whole genome shotgun (WGS) entry which is preliminary data.</text>
</comment>
<dbReference type="InterPro" id="IPR052895">
    <property type="entry name" value="HetReg/Transcr_Mod"/>
</dbReference>